<feature type="domain" description="Solute-binding protein family 5" evidence="5">
    <location>
        <begin position="106"/>
        <end position="450"/>
    </location>
</feature>
<keyword evidence="4" id="KW-1133">Transmembrane helix</keyword>
<dbReference type="STRING" id="69974.MPLDJ20_170028"/>
<evidence type="ECO:0000313" key="6">
    <source>
        <dbReference type="EMBL" id="CDX18875.1"/>
    </source>
</evidence>
<dbReference type="SUPFAM" id="SSF53850">
    <property type="entry name" value="Periplasmic binding protein-like II"/>
    <property type="match status" value="1"/>
</dbReference>
<dbReference type="Proteomes" id="UP000045285">
    <property type="component" value="Unassembled WGS sequence"/>
</dbReference>
<evidence type="ECO:0000256" key="2">
    <source>
        <dbReference type="ARBA" id="ARBA00005695"/>
    </source>
</evidence>
<dbReference type="InterPro" id="IPR006311">
    <property type="entry name" value="TAT_signal"/>
</dbReference>
<reference evidence="7" key="1">
    <citation type="submission" date="2014-08" db="EMBL/GenBank/DDBJ databases">
        <authorList>
            <person name="Moulin L."/>
        </authorList>
    </citation>
    <scope>NUCLEOTIDE SEQUENCE [LARGE SCALE GENOMIC DNA]</scope>
</reference>
<keyword evidence="3" id="KW-0732">Signal</keyword>
<dbReference type="Gene3D" id="3.40.190.10">
    <property type="entry name" value="Periplasmic binding protein-like II"/>
    <property type="match status" value="1"/>
</dbReference>
<evidence type="ECO:0000256" key="1">
    <source>
        <dbReference type="ARBA" id="ARBA00004418"/>
    </source>
</evidence>
<evidence type="ECO:0000256" key="3">
    <source>
        <dbReference type="ARBA" id="ARBA00022729"/>
    </source>
</evidence>
<dbReference type="PANTHER" id="PTHR30290:SF38">
    <property type="entry name" value="D,D-DIPEPTIDE-BINDING PERIPLASMIC PROTEIN DDPA-RELATED"/>
    <property type="match status" value="1"/>
</dbReference>
<name>A0A090DWT6_MESPL</name>
<keyword evidence="7" id="KW-1185">Reference proteome</keyword>
<dbReference type="AlphaFoldDB" id="A0A090DWT6"/>
<evidence type="ECO:0000313" key="7">
    <source>
        <dbReference type="Proteomes" id="UP000045285"/>
    </source>
</evidence>
<keyword evidence="4" id="KW-0812">Transmembrane</keyword>
<dbReference type="InterPro" id="IPR039424">
    <property type="entry name" value="SBP_5"/>
</dbReference>
<gene>
    <name evidence="6" type="ORF">MPL3356_290025</name>
</gene>
<sequence>MSTDTRKLPSILGGWEAAVRHGKVDRREFLAVASALGASTAAAYAMAGLAAPTDARADEPKRGGVLKVAMLVPGLKDPRTFDSSDLGNIGRQFLEPLVRYTETFTFKPMLAERWEVNDDATRYTLYLRKDATWNNGDAFSADDVIFNFTRWCDTAAAGNSMARRFAGLTEGDSGKLRAGAIEKVDDHTVVLNLSAPDVTVIPNLADYPALLVHRDFDASGGDLAKHPIGTGAFELVSLDVGQRAVFRRRASGKWWGGEALLDGIEMIDYGVDPNALVSAFEAGEVHTNLDSNGDFISVFDGMGLTKSEILSASTVVARANAATAPYTDERVRRALQLAVDNSVVLKLGIADAGEVAENHHVCRIHPDYAELPPIKRDLDEAKRLMSEAGQMGYEHELFSIDDDYRKNTADAIASQLREAGFKVKRTVLPASTYWNGWAKFPYSTTNWAMRPLGVQVLALAYRSGEAWNESGFASKEFDAKLDEALKTADVEKRKAVMKDVETILQQSGVIIQPYWMKLYCHSAKQVMNRHAHPTYELDFTDVWLAA</sequence>
<comment type="subcellular location">
    <subcellularLocation>
        <location evidence="1">Periplasm</location>
    </subcellularLocation>
</comment>
<dbReference type="PROSITE" id="PS51318">
    <property type="entry name" value="TAT"/>
    <property type="match status" value="1"/>
</dbReference>
<comment type="similarity">
    <text evidence="2">Belongs to the bacterial solute-binding protein 5 family.</text>
</comment>
<dbReference type="Gene3D" id="3.10.105.10">
    <property type="entry name" value="Dipeptide-binding Protein, Domain 3"/>
    <property type="match status" value="1"/>
</dbReference>
<dbReference type="InterPro" id="IPR030678">
    <property type="entry name" value="Peptide/Ni-bd"/>
</dbReference>
<keyword evidence="4" id="KW-0472">Membrane</keyword>
<dbReference type="GO" id="GO:0043190">
    <property type="term" value="C:ATP-binding cassette (ABC) transporter complex"/>
    <property type="evidence" value="ECO:0007669"/>
    <property type="project" value="InterPro"/>
</dbReference>
<dbReference type="PANTHER" id="PTHR30290">
    <property type="entry name" value="PERIPLASMIC BINDING COMPONENT OF ABC TRANSPORTER"/>
    <property type="match status" value="1"/>
</dbReference>
<evidence type="ECO:0000259" key="5">
    <source>
        <dbReference type="Pfam" id="PF00496"/>
    </source>
</evidence>
<proteinExistence type="inferred from homology"/>
<dbReference type="Pfam" id="PF00496">
    <property type="entry name" value="SBP_bac_5"/>
    <property type="match status" value="1"/>
</dbReference>
<accession>A0A090DWT6</accession>
<protein>
    <submittedName>
        <fullName evidence="6">Family 5 extracellular solute-binding protein</fullName>
    </submittedName>
</protein>
<dbReference type="CDD" id="cd08503">
    <property type="entry name" value="PBP2_NikA_DppA_OppA_like_17"/>
    <property type="match status" value="1"/>
</dbReference>
<dbReference type="GO" id="GO:0030288">
    <property type="term" value="C:outer membrane-bounded periplasmic space"/>
    <property type="evidence" value="ECO:0007669"/>
    <property type="project" value="UniProtKB-ARBA"/>
</dbReference>
<dbReference type="GO" id="GO:1904680">
    <property type="term" value="F:peptide transmembrane transporter activity"/>
    <property type="evidence" value="ECO:0007669"/>
    <property type="project" value="TreeGrafter"/>
</dbReference>
<organism evidence="6 7">
    <name type="scientific">Mesorhizobium plurifarium</name>
    <dbReference type="NCBI Taxonomy" id="69974"/>
    <lineage>
        <taxon>Bacteria</taxon>
        <taxon>Pseudomonadati</taxon>
        <taxon>Pseudomonadota</taxon>
        <taxon>Alphaproteobacteria</taxon>
        <taxon>Hyphomicrobiales</taxon>
        <taxon>Phyllobacteriaceae</taxon>
        <taxon>Mesorhizobium</taxon>
    </lineage>
</organism>
<dbReference type="EMBL" id="CCMZ01000022">
    <property type="protein sequence ID" value="CDX18875.1"/>
    <property type="molecule type" value="Genomic_DNA"/>
</dbReference>
<dbReference type="PIRSF" id="PIRSF002741">
    <property type="entry name" value="MppA"/>
    <property type="match status" value="1"/>
</dbReference>
<dbReference type="InterPro" id="IPR000914">
    <property type="entry name" value="SBP_5_dom"/>
</dbReference>
<evidence type="ECO:0000256" key="4">
    <source>
        <dbReference type="SAM" id="Phobius"/>
    </source>
</evidence>
<dbReference type="GO" id="GO:0015833">
    <property type="term" value="P:peptide transport"/>
    <property type="evidence" value="ECO:0007669"/>
    <property type="project" value="TreeGrafter"/>
</dbReference>
<feature type="transmembrane region" description="Helical" evidence="4">
    <location>
        <begin position="29"/>
        <end position="51"/>
    </location>
</feature>